<dbReference type="RefSeq" id="WP_190825145.1">
    <property type="nucleotide sequence ID" value="NZ_CAWPPI010000009.1"/>
</dbReference>
<keyword evidence="2" id="KW-1185">Reference proteome</keyword>
<dbReference type="Proteomes" id="UP000629098">
    <property type="component" value="Unassembled WGS sequence"/>
</dbReference>
<reference evidence="1" key="1">
    <citation type="submission" date="2020-09" db="EMBL/GenBank/DDBJ databases">
        <title>Iningainema tapete sp. nov. (Scytonemataceae, Cyanobacteria) from greenhouses in central Florida (USA) produces two types of nodularin with biosynthetic potential for microcystin-LR and anabaenopeptins.</title>
        <authorList>
            <person name="Berthold D.E."/>
            <person name="Lefler F.W."/>
            <person name="Huang I.-S."/>
            <person name="Abdulla H."/>
            <person name="Zimba P.V."/>
            <person name="Laughinghouse H.D. IV."/>
        </authorList>
    </citation>
    <scope>NUCLEOTIDE SEQUENCE</scope>
    <source>
        <strain evidence="1">BLCCT55</strain>
    </source>
</reference>
<evidence type="ECO:0000313" key="2">
    <source>
        <dbReference type="Proteomes" id="UP000629098"/>
    </source>
</evidence>
<name>A0A8J6XEE9_9CYAN</name>
<protein>
    <submittedName>
        <fullName evidence="1">Uncharacterized protein</fullName>
    </submittedName>
</protein>
<organism evidence="1 2">
    <name type="scientific">Iningainema tapete BLCC-T55</name>
    <dbReference type="NCBI Taxonomy" id="2748662"/>
    <lineage>
        <taxon>Bacteria</taxon>
        <taxon>Bacillati</taxon>
        <taxon>Cyanobacteriota</taxon>
        <taxon>Cyanophyceae</taxon>
        <taxon>Nostocales</taxon>
        <taxon>Scytonemataceae</taxon>
        <taxon>Iningainema tapete</taxon>
    </lineage>
</organism>
<evidence type="ECO:0000313" key="1">
    <source>
        <dbReference type="EMBL" id="MBD2770861.1"/>
    </source>
</evidence>
<comment type="caution">
    <text evidence="1">The sequence shown here is derived from an EMBL/GenBank/DDBJ whole genome shotgun (WGS) entry which is preliminary data.</text>
</comment>
<gene>
    <name evidence="1" type="ORF">ICL16_01655</name>
</gene>
<dbReference type="AlphaFoldDB" id="A0A8J6XEE9"/>
<proteinExistence type="predicted"/>
<sequence>MLYTHVIKRLVLVSLLLLLLFSSNLPFVGLVTANAANLPSRGNISPALNSPSLNNWYEIDKSLADAVREVHDTTEEFATAEMDEWLSEIMKKVDNQFLNWYFNYFHQKATQDGVPFAWLAFTIDVLKVLRAEDEKQLNADQIISKRMIEEFNDKFNQLVLNQESEDDLKRTIERIARNYASAIGLKFSQIKALYQVQDENWEKHLDNISQLIYNTGTSQFGLSTESLNSQLATKLSIATTLAISTKLAAKFASKLVVKGAVKGGVSAAAELVAKFVDPFILVGFLAWDVSDYQQMITKTQPELRQNIFDYLNELKQSIINSPENSIMTAIEEVETKLINTLDFHNKWS</sequence>
<accession>A0A8J6XEE9</accession>
<dbReference type="EMBL" id="JACXAE010000009">
    <property type="protein sequence ID" value="MBD2770861.1"/>
    <property type="molecule type" value="Genomic_DNA"/>
</dbReference>